<sequence length="188" mass="20307">MKRNAFIGSMAAICSLPTLVFAKAAALRGMIGKVFKAKAGEGRKHGHIQLKGVNANVLDVKVSGSDTDGGFAVFEQTSLSQGRGTPLHVHPGQDEVFYVLEGAYEFLVDKERFSLTAGESIFLPRAVPHAWTQASAKGKMLVTLQPAGKLEDFFVQMAALTHDPTPQEIAKIFEQNEMKVVGPPLKLD</sequence>
<evidence type="ECO:0000259" key="2">
    <source>
        <dbReference type="Pfam" id="PF07883"/>
    </source>
</evidence>
<feature type="domain" description="Cupin type-2" evidence="2">
    <location>
        <begin position="80"/>
        <end position="137"/>
    </location>
</feature>
<dbReference type="PANTHER" id="PTHR36440">
    <property type="entry name" value="PUTATIVE (AFU_ORTHOLOGUE AFUA_8G07350)-RELATED"/>
    <property type="match status" value="1"/>
</dbReference>
<dbReference type="InterPro" id="IPR014710">
    <property type="entry name" value="RmlC-like_jellyroll"/>
</dbReference>
<proteinExistence type="predicted"/>
<dbReference type="InterPro" id="IPR013096">
    <property type="entry name" value="Cupin_2"/>
</dbReference>
<comment type="caution">
    <text evidence="3">The sequence shown here is derived from an EMBL/GenBank/DDBJ whole genome shotgun (WGS) entry which is preliminary data.</text>
</comment>
<reference evidence="3" key="1">
    <citation type="submission" date="2022-01" db="EMBL/GenBank/DDBJ databases">
        <title>Novel species in genus Dyadobacter.</title>
        <authorList>
            <person name="Ma C."/>
        </authorList>
    </citation>
    <scope>NUCLEOTIDE SEQUENCE</scope>
    <source>
        <strain evidence="3">CY357</strain>
    </source>
</reference>
<name>A0A9X1U0D3_9BACT</name>
<feature type="signal peptide" evidence="1">
    <location>
        <begin position="1"/>
        <end position="22"/>
    </location>
</feature>
<dbReference type="InterPro" id="IPR011051">
    <property type="entry name" value="RmlC_Cupin_sf"/>
</dbReference>
<dbReference type="Gene3D" id="2.60.120.10">
    <property type="entry name" value="Jelly Rolls"/>
    <property type="match status" value="1"/>
</dbReference>
<dbReference type="Proteomes" id="UP001139411">
    <property type="component" value="Unassembled WGS sequence"/>
</dbReference>
<dbReference type="EMBL" id="JAKFFV010000004">
    <property type="protein sequence ID" value="MCF2498161.1"/>
    <property type="molecule type" value="Genomic_DNA"/>
</dbReference>
<protein>
    <submittedName>
        <fullName evidence="3">Cupin domain-containing protein</fullName>
    </submittedName>
</protein>
<keyword evidence="1" id="KW-0732">Signal</keyword>
<dbReference type="SUPFAM" id="SSF51182">
    <property type="entry name" value="RmlC-like cupins"/>
    <property type="match status" value="1"/>
</dbReference>
<evidence type="ECO:0000313" key="4">
    <source>
        <dbReference type="Proteomes" id="UP001139411"/>
    </source>
</evidence>
<dbReference type="PANTHER" id="PTHR36440:SF1">
    <property type="entry name" value="PUTATIVE (AFU_ORTHOLOGUE AFUA_8G07350)-RELATED"/>
    <property type="match status" value="1"/>
</dbReference>
<organism evidence="3 4">
    <name type="scientific">Dyadobacter chenhuakuii</name>
    <dbReference type="NCBI Taxonomy" id="2909339"/>
    <lineage>
        <taxon>Bacteria</taxon>
        <taxon>Pseudomonadati</taxon>
        <taxon>Bacteroidota</taxon>
        <taxon>Cytophagia</taxon>
        <taxon>Cytophagales</taxon>
        <taxon>Spirosomataceae</taxon>
        <taxon>Dyadobacter</taxon>
    </lineage>
</organism>
<accession>A0A9X1U0D3</accession>
<dbReference type="RefSeq" id="WP_235177345.1">
    <property type="nucleotide sequence ID" value="NZ_JAKFFV010000004.1"/>
</dbReference>
<evidence type="ECO:0000313" key="3">
    <source>
        <dbReference type="EMBL" id="MCF2498161.1"/>
    </source>
</evidence>
<gene>
    <name evidence="3" type="ORF">L0661_07590</name>
</gene>
<dbReference type="InterPro" id="IPR053146">
    <property type="entry name" value="QDO-like"/>
</dbReference>
<feature type="chain" id="PRO_5040753497" evidence="1">
    <location>
        <begin position="23"/>
        <end position="188"/>
    </location>
</feature>
<dbReference type="Pfam" id="PF07883">
    <property type="entry name" value="Cupin_2"/>
    <property type="match status" value="1"/>
</dbReference>
<dbReference type="AlphaFoldDB" id="A0A9X1U0D3"/>
<evidence type="ECO:0000256" key="1">
    <source>
        <dbReference type="SAM" id="SignalP"/>
    </source>
</evidence>